<accession>V5B460</accession>
<name>V5B460_TRYCR</name>
<dbReference type="VEuPathDB" id="TriTrypDB:TCDM_11698"/>
<dbReference type="OrthoDB" id="243628at2759"/>
<protein>
    <submittedName>
        <fullName evidence="1">Uncharacterized protein</fullName>
    </submittedName>
</protein>
<comment type="caution">
    <text evidence="1">The sequence shown here is derived from an EMBL/GenBank/DDBJ whole genome shotgun (WGS) entry which is preliminary data.</text>
</comment>
<gene>
    <name evidence="1" type="ORF">TCDM_11698</name>
</gene>
<proteinExistence type="predicted"/>
<sequence>MLVCVFQRPRCSPFTFVFLRVRLQVISMQLRRRLKKEGRLWSMHPRLQCSSTGAGLSCQGICARFSLRCLFFCTGIDRWGFVSAAAGCCCPRRDTLNGVSSMTFCTKGMGLSPDSHRRRMPWTVEKECVPGVVHGSKEKMVLDAARRVDVDCVDRASQVYPLEALRAAVASYEYNTSRGKNIFKAVSQAESNVLGQWLYCEELQEGTHDKYVTRTVIYFLCHETTTQPAPVHLADFPGWHALFCLPSFFPHPRASVQTPSSMQVPVDCGHTPID</sequence>
<reference evidence="1 2" key="1">
    <citation type="journal article" date="2014" name="Genome Announc.">
        <title>Trypanosoma cruzi Clone Dm28c Draft Genome Sequence.</title>
        <authorList>
            <person name="Grisard E.C."/>
            <person name="Teixeira S.M."/>
            <person name="de Almeida L.G."/>
            <person name="Stoco P.H."/>
            <person name="Gerber A.L."/>
            <person name="Talavera-Lopez C."/>
            <person name="Lima O.C."/>
            <person name="Andersson B."/>
            <person name="de Vasconcelos A.T."/>
        </authorList>
    </citation>
    <scope>NUCLEOTIDE SEQUENCE [LARGE SCALE GENOMIC DNA]</scope>
    <source>
        <strain evidence="1 2">Dm28c</strain>
    </source>
</reference>
<organism evidence="1 2">
    <name type="scientific">Trypanosoma cruzi Dm28c</name>
    <dbReference type="NCBI Taxonomy" id="1416333"/>
    <lineage>
        <taxon>Eukaryota</taxon>
        <taxon>Discoba</taxon>
        <taxon>Euglenozoa</taxon>
        <taxon>Kinetoplastea</taxon>
        <taxon>Metakinetoplastina</taxon>
        <taxon>Trypanosomatida</taxon>
        <taxon>Trypanosomatidae</taxon>
        <taxon>Trypanosoma</taxon>
        <taxon>Schizotrypanum</taxon>
    </lineage>
</organism>
<dbReference type="AlphaFoldDB" id="V5B460"/>
<evidence type="ECO:0000313" key="1">
    <source>
        <dbReference type="EMBL" id="ESS60757.1"/>
    </source>
</evidence>
<dbReference type="EMBL" id="AYLP01000403">
    <property type="protein sequence ID" value="ESS60757.1"/>
    <property type="molecule type" value="Genomic_DNA"/>
</dbReference>
<dbReference type="Proteomes" id="UP000017861">
    <property type="component" value="Unassembled WGS sequence"/>
</dbReference>
<evidence type="ECO:0000313" key="2">
    <source>
        <dbReference type="Proteomes" id="UP000017861"/>
    </source>
</evidence>